<reference evidence="2" key="1">
    <citation type="submission" date="2020-02" db="EMBL/GenBank/DDBJ databases">
        <authorList>
            <person name="Meier V. D."/>
        </authorList>
    </citation>
    <scope>NUCLEOTIDE SEQUENCE</scope>
    <source>
        <strain evidence="2">AVDCRST_MAG19</strain>
    </source>
</reference>
<feature type="region of interest" description="Disordered" evidence="1">
    <location>
        <begin position="1"/>
        <end position="38"/>
    </location>
</feature>
<accession>A0A6J4VDW3</accession>
<dbReference type="AlphaFoldDB" id="A0A6J4VDW3"/>
<feature type="compositionally biased region" description="Gly residues" evidence="1">
    <location>
        <begin position="13"/>
        <end position="32"/>
    </location>
</feature>
<evidence type="ECO:0000313" key="2">
    <source>
        <dbReference type="EMBL" id="CAA9574814.1"/>
    </source>
</evidence>
<evidence type="ECO:0000256" key="1">
    <source>
        <dbReference type="SAM" id="MobiDB-lite"/>
    </source>
</evidence>
<organism evidence="2">
    <name type="scientific">uncultured Thermomicrobiales bacterium</name>
    <dbReference type="NCBI Taxonomy" id="1645740"/>
    <lineage>
        <taxon>Bacteria</taxon>
        <taxon>Pseudomonadati</taxon>
        <taxon>Thermomicrobiota</taxon>
        <taxon>Thermomicrobia</taxon>
        <taxon>Thermomicrobiales</taxon>
        <taxon>environmental samples</taxon>
    </lineage>
</organism>
<dbReference type="EMBL" id="CADCWL010000174">
    <property type="protein sequence ID" value="CAA9574814.1"/>
    <property type="molecule type" value="Genomic_DNA"/>
</dbReference>
<proteinExistence type="predicted"/>
<name>A0A6J4VDW3_9BACT</name>
<protein>
    <submittedName>
        <fullName evidence="2">Uncharacterized protein</fullName>
    </submittedName>
</protein>
<gene>
    <name evidence="2" type="ORF">AVDCRST_MAG19-3203</name>
</gene>
<sequence>MEGAGQRPEATGGVLGDGLRGAGGAEGQGVGKDGAQDPEVARVAEAGEVEAVGVGGGAGEVGADLEAVEVADDQQRRVLEGVAVELELAVGGGEVGVVPLVLPGEGAALPDVGPALAAGRLGGALLEGEALAGRVRR</sequence>